<comment type="similarity">
    <text evidence="2 8 9">Belongs to the glutamine synthetase family.</text>
</comment>
<evidence type="ECO:0000256" key="3">
    <source>
        <dbReference type="ARBA" id="ARBA00012937"/>
    </source>
</evidence>
<evidence type="ECO:0000256" key="8">
    <source>
        <dbReference type="PROSITE-ProRule" id="PRU01330"/>
    </source>
</evidence>
<evidence type="ECO:0000256" key="4">
    <source>
        <dbReference type="ARBA" id="ARBA00022490"/>
    </source>
</evidence>
<evidence type="ECO:0000259" key="10">
    <source>
        <dbReference type="PROSITE" id="PS51986"/>
    </source>
</evidence>
<evidence type="ECO:0000313" key="13">
    <source>
        <dbReference type="Proteomes" id="UP001152799"/>
    </source>
</evidence>
<organism evidence="12 13">
    <name type="scientific">Ceutorhynchus assimilis</name>
    <name type="common">cabbage seed weevil</name>
    <dbReference type="NCBI Taxonomy" id="467358"/>
    <lineage>
        <taxon>Eukaryota</taxon>
        <taxon>Metazoa</taxon>
        <taxon>Ecdysozoa</taxon>
        <taxon>Arthropoda</taxon>
        <taxon>Hexapoda</taxon>
        <taxon>Insecta</taxon>
        <taxon>Pterygota</taxon>
        <taxon>Neoptera</taxon>
        <taxon>Endopterygota</taxon>
        <taxon>Coleoptera</taxon>
        <taxon>Polyphaga</taxon>
        <taxon>Cucujiformia</taxon>
        <taxon>Curculionidae</taxon>
        <taxon>Ceutorhynchinae</taxon>
        <taxon>Ceutorhynchus</taxon>
    </lineage>
</organism>
<keyword evidence="6" id="KW-0547">Nucleotide-binding</keyword>
<dbReference type="PANTHER" id="PTHR20852:SF44">
    <property type="entry name" value="GLUTAMINE SYNTHETASE 1, MITOCHONDRIAL"/>
    <property type="match status" value="1"/>
</dbReference>
<proteinExistence type="inferred from homology"/>
<dbReference type="PANTHER" id="PTHR20852">
    <property type="entry name" value="GLUTAMINE SYNTHETASE"/>
    <property type="match status" value="1"/>
</dbReference>
<protein>
    <recommendedName>
        <fullName evidence="3">glutamine synthetase</fullName>
        <ecNumber evidence="3">6.3.1.2</ecNumber>
    </recommendedName>
</protein>
<dbReference type="SUPFAM" id="SSF55931">
    <property type="entry name" value="Glutamine synthetase/guanido kinase"/>
    <property type="match status" value="1"/>
</dbReference>
<dbReference type="Pfam" id="PF00120">
    <property type="entry name" value="Gln-synt_C"/>
    <property type="match status" value="1"/>
</dbReference>
<dbReference type="AlphaFoldDB" id="A0A9N9MNN0"/>
<dbReference type="InterPro" id="IPR036651">
    <property type="entry name" value="Gln_synt_N_sf"/>
</dbReference>
<dbReference type="FunFam" id="3.30.590.10:FF:000011">
    <property type="entry name" value="Glutamine synthetase"/>
    <property type="match status" value="1"/>
</dbReference>
<dbReference type="GO" id="GO:0004356">
    <property type="term" value="F:glutamine synthetase activity"/>
    <property type="evidence" value="ECO:0007669"/>
    <property type="project" value="UniProtKB-EC"/>
</dbReference>
<dbReference type="PROSITE" id="PS51987">
    <property type="entry name" value="GS_CATALYTIC"/>
    <property type="match status" value="1"/>
</dbReference>
<dbReference type="OrthoDB" id="1936100at2759"/>
<dbReference type="GO" id="GO:0005737">
    <property type="term" value="C:cytoplasm"/>
    <property type="evidence" value="ECO:0007669"/>
    <property type="project" value="UniProtKB-SubCell"/>
</dbReference>
<evidence type="ECO:0000256" key="1">
    <source>
        <dbReference type="ARBA" id="ARBA00004496"/>
    </source>
</evidence>
<dbReference type="Gene3D" id="3.10.20.70">
    <property type="entry name" value="Glutamine synthetase, N-terminal domain"/>
    <property type="match status" value="1"/>
</dbReference>
<dbReference type="GO" id="GO:0006542">
    <property type="term" value="P:glutamine biosynthetic process"/>
    <property type="evidence" value="ECO:0007669"/>
    <property type="project" value="InterPro"/>
</dbReference>
<dbReference type="InterPro" id="IPR050292">
    <property type="entry name" value="Glutamine_Synthetase"/>
</dbReference>
<feature type="domain" description="GS catalytic" evidence="11">
    <location>
        <begin position="145"/>
        <end position="392"/>
    </location>
</feature>
<gene>
    <name evidence="12" type="ORF">CEUTPL_LOCUS7419</name>
</gene>
<evidence type="ECO:0000259" key="11">
    <source>
        <dbReference type="PROSITE" id="PS51987"/>
    </source>
</evidence>
<comment type="subcellular location">
    <subcellularLocation>
        <location evidence="1">Cytoplasm</location>
    </subcellularLocation>
</comment>
<sequence>MNDFLRFFTASRKKIISLRRNLNTSALRLGFLDCSPNAQLDKNIAERFRCLPIPEPKTIVSYVWIDGTGLDLRMRTMTLNVVPSSHKECPIWSFDGKSANFSSKDKTENYMVPIAMYSDPFRRGNNKIVLCETFTQDKKPTKKNFRQACVEVLNRVCDHDILIGFEQEFYLKGPDGKPYGWPCGAIPRHDGKGYAAIGSHRIIGRDIAESVYRCSLYAGIDIFGAHAERGFSQWEVLTGPTSSMKAADDLWILRYIILMVAELFGIAASFKTKFVKHGAPSGLHTTMTTKGTRQEGGYKAIQDIMCKLEKTHSTDINSFDCAEGKCIKERLTGEYHTSKFEKFTYGVGDRTASVRIPIVVADKKKGFFEDRRPCSCADPYRVIKTLVNSSLC</sequence>
<dbReference type="Proteomes" id="UP001152799">
    <property type="component" value="Chromosome 3"/>
</dbReference>
<evidence type="ECO:0000256" key="5">
    <source>
        <dbReference type="ARBA" id="ARBA00022598"/>
    </source>
</evidence>
<evidence type="ECO:0000256" key="2">
    <source>
        <dbReference type="ARBA" id="ARBA00009897"/>
    </source>
</evidence>
<dbReference type="EC" id="6.3.1.2" evidence="3"/>
<keyword evidence="5" id="KW-0436">Ligase</keyword>
<dbReference type="SMART" id="SM01230">
    <property type="entry name" value="Gln-synt_C"/>
    <property type="match status" value="1"/>
</dbReference>
<dbReference type="PROSITE" id="PS51986">
    <property type="entry name" value="GS_BETA_GRASP"/>
    <property type="match status" value="1"/>
</dbReference>
<dbReference type="InterPro" id="IPR014746">
    <property type="entry name" value="Gln_synth/guanido_kin_cat_dom"/>
</dbReference>
<keyword evidence="7" id="KW-0067">ATP-binding</keyword>
<feature type="domain" description="GS beta-grasp" evidence="10">
    <location>
        <begin position="58"/>
        <end position="138"/>
    </location>
</feature>
<keyword evidence="13" id="KW-1185">Reference proteome</keyword>
<name>A0A9N9MNN0_9CUCU</name>
<dbReference type="GO" id="GO:0005524">
    <property type="term" value="F:ATP binding"/>
    <property type="evidence" value="ECO:0007669"/>
    <property type="project" value="UniProtKB-KW"/>
</dbReference>
<evidence type="ECO:0000256" key="6">
    <source>
        <dbReference type="ARBA" id="ARBA00022741"/>
    </source>
</evidence>
<dbReference type="SUPFAM" id="SSF54368">
    <property type="entry name" value="Glutamine synthetase, N-terminal domain"/>
    <property type="match status" value="1"/>
</dbReference>
<dbReference type="InterPro" id="IPR008147">
    <property type="entry name" value="Gln_synt_N"/>
</dbReference>
<evidence type="ECO:0000313" key="12">
    <source>
        <dbReference type="EMBL" id="CAG9766846.1"/>
    </source>
</evidence>
<dbReference type="InterPro" id="IPR008146">
    <property type="entry name" value="Gln_synth_cat_dom"/>
</dbReference>
<evidence type="ECO:0000256" key="7">
    <source>
        <dbReference type="ARBA" id="ARBA00022840"/>
    </source>
</evidence>
<dbReference type="EMBL" id="OU892279">
    <property type="protein sequence ID" value="CAG9766846.1"/>
    <property type="molecule type" value="Genomic_DNA"/>
</dbReference>
<dbReference type="Gene3D" id="3.30.590.10">
    <property type="entry name" value="Glutamine synthetase/guanido kinase, catalytic domain"/>
    <property type="match status" value="1"/>
</dbReference>
<accession>A0A9N9MNN0</accession>
<evidence type="ECO:0000256" key="9">
    <source>
        <dbReference type="RuleBase" id="RU000384"/>
    </source>
</evidence>
<keyword evidence="4" id="KW-0963">Cytoplasm</keyword>
<reference evidence="12" key="1">
    <citation type="submission" date="2022-01" db="EMBL/GenBank/DDBJ databases">
        <authorList>
            <person name="King R."/>
        </authorList>
    </citation>
    <scope>NUCLEOTIDE SEQUENCE</scope>
</reference>